<dbReference type="Proteomes" id="UP000467635">
    <property type="component" value="Unassembled WGS sequence"/>
</dbReference>
<sequence length="79" mass="9586">LTILQEKRREGDFVSFQFEMDWTECTYQQLILRSKTLPPKLQFTSLDKIVFKKHEKTKADFLSYMVKMSDFLMPFLKDR</sequence>
<feature type="non-terminal residue" evidence="1">
    <location>
        <position position="1"/>
    </location>
</feature>
<proteinExistence type="predicted"/>
<name>A0A7X2STM5_9LACO</name>
<evidence type="ECO:0000313" key="1">
    <source>
        <dbReference type="EMBL" id="MSE09806.1"/>
    </source>
</evidence>
<dbReference type="AlphaFoldDB" id="A0A7X2STM5"/>
<protein>
    <submittedName>
        <fullName evidence="1">ATP-dependent DNA ligase</fullName>
        <ecNumber evidence="1">6.5.1.1</ecNumber>
    </submittedName>
</protein>
<accession>A0A7X2STM5</accession>
<gene>
    <name evidence="1" type="primary">ligD</name>
    <name evidence="1" type="ORF">GKC33_14440</name>
</gene>
<keyword evidence="1" id="KW-0436">Ligase</keyword>
<dbReference type="EC" id="6.5.1.1" evidence="1"/>
<organism evidence="1 2">
    <name type="scientific">Ligilactobacillus salivarius</name>
    <dbReference type="NCBI Taxonomy" id="1624"/>
    <lineage>
        <taxon>Bacteria</taxon>
        <taxon>Bacillati</taxon>
        <taxon>Bacillota</taxon>
        <taxon>Bacilli</taxon>
        <taxon>Lactobacillales</taxon>
        <taxon>Lactobacillaceae</taxon>
        <taxon>Ligilactobacillus</taxon>
    </lineage>
</organism>
<dbReference type="EMBL" id="WKKX01001292">
    <property type="protein sequence ID" value="MSE09806.1"/>
    <property type="molecule type" value="Genomic_DNA"/>
</dbReference>
<comment type="caution">
    <text evidence="1">The sequence shown here is derived from an EMBL/GenBank/DDBJ whole genome shotgun (WGS) entry which is preliminary data.</text>
</comment>
<feature type="non-terminal residue" evidence="1">
    <location>
        <position position="79"/>
    </location>
</feature>
<evidence type="ECO:0000313" key="2">
    <source>
        <dbReference type="Proteomes" id="UP000467635"/>
    </source>
</evidence>
<reference evidence="1 2" key="1">
    <citation type="submission" date="2019-11" db="EMBL/GenBank/DDBJ databases">
        <title>Draft Genome Sequence of Plant Growth-Promoting Rhizosphere-Associated Bacteria.</title>
        <authorList>
            <person name="Vasilyev I.Y."/>
            <person name="Radchenko V."/>
            <person name="Ilnitskaya E.V."/>
        </authorList>
    </citation>
    <scope>NUCLEOTIDE SEQUENCE [LARGE SCALE GENOMIC DNA]</scope>
    <source>
        <strain evidence="1 2">VRA_01-1sq_f</strain>
    </source>
</reference>
<dbReference type="GO" id="GO:0003910">
    <property type="term" value="F:DNA ligase (ATP) activity"/>
    <property type="evidence" value="ECO:0007669"/>
    <property type="project" value="UniProtKB-EC"/>
</dbReference>